<accession>A0ABY4GRW7</accession>
<evidence type="ECO:0000313" key="2">
    <source>
        <dbReference type="Proteomes" id="UP000831537"/>
    </source>
</evidence>
<dbReference type="SUPFAM" id="SSF46955">
    <property type="entry name" value="Putative DNA-binding domain"/>
    <property type="match status" value="1"/>
</dbReference>
<dbReference type="EMBL" id="CP095071">
    <property type="protein sequence ID" value="UOQ86941.1"/>
    <property type="molecule type" value="Genomic_DNA"/>
</dbReference>
<keyword evidence="2" id="KW-1185">Reference proteome</keyword>
<reference evidence="1 2" key="1">
    <citation type="submission" date="2022-04" db="EMBL/GenBank/DDBJ databases">
        <title>Gracilibacillus sp. isolated from saltern.</title>
        <authorList>
            <person name="Won M."/>
            <person name="Lee C.-M."/>
            <person name="Woen H.-Y."/>
            <person name="Kwon S.-W."/>
        </authorList>
    </citation>
    <scope>NUCLEOTIDE SEQUENCE [LARGE SCALE GENOMIC DNA]</scope>
    <source>
        <strain evidence="1 2">SSPM10-3</strain>
    </source>
</reference>
<evidence type="ECO:0000313" key="1">
    <source>
        <dbReference type="EMBL" id="UOQ86941.1"/>
    </source>
</evidence>
<organism evidence="1 2">
    <name type="scientific">Gracilibacillus salinarum</name>
    <dbReference type="NCBI Taxonomy" id="2932255"/>
    <lineage>
        <taxon>Bacteria</taxon>
        <taxon>Bacillati</taxon>
        <taxon>Bacillota</taxon>
        <taxon>Bacilli</taxon>
        <taxon>Bacillales</taxon>
        <taxon>Bacillaceae</taxon>
        <taxon>Gracilibacillus</taxon>
    </lineage>
</organism>
<protein>
    <submittedName>
        <fullName evidence="1">Helix-turn-helix domain-containing protein</fullName>
    </submittedName>
</protein>
<name>A0ABY4GRW7_9BACI</name>
<gene>
    <name evidence="1" type="ORF">MUN87_08680</name>
</gene>
<dbReference type="Proteomes" id="UP000831537">
    <property type="component" value="Chromosome"/>
</dbReference>
<sequence length="80" mass="9514">MDKEKRDQCREEIANHIIFSNQVLELLDISRSRLNQYVNAGKIIPIVAAGRNTVYLREDIEAFKRDHLDKLDKDLRYRNK</sequence>
<dbReference type="RefSeq" id="WP_244747338.1">
    <property type="nucleotide sequence ID" value="NZ_CP095071.1"/>
</dbReference>
<proteinExistence type="predicted"/>
<dbReference type="InterPro" id="IPR009061">
    <property type="entry name" value="DNA-bd_dom_put_sf"/>
</dbReference>